<name>A0ABN1TS54_9ACTN</name>
<feature type="compositionally biased region" description="Polar residues" evidence="1">
    <location>
        <begin position="1"/>
        <end position="10"/>
    </location>
</feature>
<dbReference type="RefSeq" id="WP_344625574.1">
    <property type="nucleotide sequence ID" value="NZ_BAAALD010000047.1"/>
</dbReference>
<sequence length="136" mass="15358">MITADMSSGHGTAGVRRGEQPPQDNSLRRSVRIAAAKADARAHRPFPSTHHEQDHHMTPVADHAASFEQNAELQIRNRNFDMHLLQESLARAHMHERIREAERQRLGARVARAVRLRRKAEIASLRARRALAAALM</sequence>
<evidence type="ECO:0000313" key="3">
    <source>
        <dbReference type="Proteomes" id="UP001499987"/>
    </source>
</evidence>
<organism evidence="2 3">
    <name type="scientific">Kitasatospora arboriphila</name>
    <dbReference type="NCBI Taxonomy" id="258052"/>
    <lineage>
        <taxon>Bacteria</taxon>
        <taxon>Bacillati</taxon>
        <taxon>Actinomycetota</taxon>
        <taxon>Actinomycetes</taxon>
        <taxon>Kitasatosporales</taxon>
        <taxon>Streptomycetaceae</taxon>
        <taxon>Kitasatospora</taxon>
    </lineage>
</organism>
<protein>
    <submittedName>
        <fullName evidence="2">Uncharacterized protein</fullName>
    </submittedName>
</protein>
<feature type="region of interest" description="Disordered" evidence="1">
    <location>
        <begin position="1"/>
        <end position="57"/>
    </location>
</feature>
<evidence type="ECO:0000256" key="1">
    <source>
        <dbReference type="SAM" id="MobiDB-lite"/>
    </source>
</evidence>
<keyword evidence="3" id="KW-1185">Reference proteome</keyword>
<comment type="caution">
    <text evidence="2">The sequence shown here is derived from an EMBL/GenBank/DDBJ whole genome shotgun (WGS) entry which is preliminary data.</text>
</comment>
<proteinExistence type="predicted"/>
<evidence type="ECO:0000313" key="2">
    <source>
        <dbReference type="EMBL" id="GAA1098251.1"/>
    </source>
</evidence>
<accession>A0ABN1TS54</accession>
<reference evidence="2 3" key="1">
    <citation type="journal article" date="2019" name="Int. J. Syst. Evol. Microbiol.">
        <title>The Global Catalogue of Microorganisms (GCM) 10K type strain sequencing project: providing services to taxonomists for standard genome sequencing and annotation.</title>
        <authorList>
            <consortium name="The Broad Institute Genomics Platform"/>
            <consortium name="The Broad Institute Genome Sequencing Center for Infectious Disease"/>
            <person name="Wu L."/>
            <person name="Ma J."/>
        </authorList>
    </citation>
    <scope>NUCLEOTIDE SEQUENCE [LARGE SCALE GENOMIC DNA]</scope>
    <source>
        <strain evidence="2 3">JCM 13002</strain>
    </source>
</reference>
<dbReference type="Proteomes" id="UP001499987">
    <property type="component" value="Unassembled WGS sequence"/>
</dbReference>
<dbReference type="EMBL" id="BAAALD010000047">
    <property type="protein sequence ID" value="GAA1098251.1"/>
    <property type="molecule type" value="Genomic_DNA"/>
</dbReference>
<gene>
    <name evidence="2" type="ORF">GCM10009663_46370</name>
</gene>